<keyword evidence="6 11" id="KW-0560">Oxidoreductase</keyword>
<protein>
    <recommendedName>
        <fullName evidence="2">NADH:ubiquinone reductase (non-electrogenic)</fullName>
        <ecNumber evidence="2">1.6.5.9</ecNumber>
    </recommendedName>
</protein>
<dbReference type="KEGG" id="hsw:Hsw_0552"/>
<evidence type="ECO:0000313" key="12">
    <source>
        <dbReference type="Proteomes" id="UP000019423"/>
    </source>
</evidence>
<dbReference type="EC" id="1.6.5.9" evidence="2"/>
<dbReference type="STRING" id="1227739.Hsw_0552"/>
<feature type="domain" description="FAD/NAD(P)-binding" evidence="9">
    <location>
        <begin position="18"/>
        <end position="336"/>
    </location>
</feature>
<dbReference type="PATRIC" id="fig|1227739.3.peg.812"/>
<comment type="similarity">
    <text evidence="1">Belongs to the NADH dehydrogenase family.</text>
</comment>
<reference evidence="11 12" key="1">
    <citation type="submission" date="2014-01" db="EMBL/GenBank/DDBJ databases">
        <title>Complete genome sequence of ionizing-radiation resistance bacterium Hymenobacter swuensis DY53.</title>
        <authorList>
            <person name="Jung J.-H."/>
            <person name="Jeong S.-W."/>
            <person name="Joe M.-H."/>
            <person name="Cho y.-j."/>
            <person name="Kim M.-K."/>
            <person name="Lim S.-Y."/>
        </authorList>
    </citation>
    <scope>NUCLEOTIDE SEQUENCE [LARGE SCALE GENOMIC DNA]</scope>
    <source>
        <strain evidence="11 12">DY53</strain>
    </source>
</reference>
<dbReference type="InterPro" id="IPR023753">
    <property type="entry name" value="FAD/NAD-binding_dom"/>
</dbReference>
<dbReference type="Proteomes" id="UP000019423">
    <property type="component" value="Chromosome"/>
</dbReference>
<evidence type="ECO:0000259" key="10">
    <source>
        <dbReference type="Pfam" id="PF22366"/>
    </source>
</evidence>
<comment type="catalytic activity">
    <reaction evidence="8">
        <text>a quinone + NADH + H(+) = a quinol + NAD(+)</text>
        <dbReference type="Rhea" id="RHEA:46160"/>
        <dbReference type="ChEBI" id="CHEBI:15378"/>
        <dbReference type="ChEBI" id="CHEBI:24646"/>
        <dbReference type="ChEBI" id="CHEBI:57540"/>
        <dbReference type="ChEBI" id="CHEBI:57945"/>
        <dbReference type="ChEBI" id="CHEBI:132124"/>
        <dbReference type="EC" id="1.6.5.9"/>
    </reaction>
</comment>
<organism evidence="11 12">
    <name type="scientific">Hymenobacter swuensis DY53</name>
    <dbReference type="NCBI Taxonomy" id="1227739"/>
    <lineage>
        <taxon>Bacteria</taxon>
        <taxon>Pseudomonadati</taxon>
        <taxon>Bacteroidota</taxon>
        <taxon>Cytophagia</taxon>
        <taxon>Cytophagales</taxon>
        <taxon>Hymenobacteraceae</taxon>
        <taxon>Hymenobacter</taxon>
    </lineage>
</organism>
<dbReference type="PRINTS" id="PR00411">
    <property type="entry name" value="PNDRDTASEI"/>
</dbReference>
<evidence type="ECO:0000256" key="7">
    <source>
        <dbReference type="ARBA" id="ARBA00023027"/>
    </source>
</evidence>
<dbReference type="PANTHER" id="PTHR43706">
    <property type="entry name" value="NADH DEHYDROGENASE"/>
    <property type="match status" value="1"/>
</dbReference>
<accession>W8EWI1</accession>
<evidence type="ECO:0000256" key="5">
    <source>
        <dbReference type="ARBA" id="ARBA00022946"/>
    </source>
</evidence>
<keyword evidence="4" id="KW-0274">FAD</keyword>
<evidence type="ECO:0000256" key="3">
    <source>
        <dbReference type="ARBA" id="ARBA00022630"/>
    </source>
</evidence>
<keyword evidence="11" id="KW-0830">Ubiquinone</keyword>
<dbReference type="InterPro" id="IPR036188">
    <property type="entry name" value="FAD/NAD-bd_sf"/>
</dbReference>
<evidence type="ECO:0000256" key="8">
    <source>
        <dbReference type="ARBA" id="ARBA00047599"/>
    </source>
</evidence>
<keyword evidence="3" id="KW-0285">Flavoprotein</keyword>
<dbReference type="Pfam" id="PF07992">
    <property type="entry name" value="Pyr_redox_2"/>
    <property type="match status" value="1"/>
</dbReference>
<dbReference type="Pfam" id="PF22366">
    <property type="entry name" value="NDH2_C"/>
    <property type="match status" value="1"/>
</dbReference>
<dbReference type="HOGENOM" id="CLU_021377_7_1_10"/>
<sequence length="466" mass="51498">MTSDFAMDTNLPRTSQPRIVIIGCGFAGLRLAKDLADAPVQVVVIDRNNYHNFQPLLYQVATGALEADSIAYPIRKIFAGQPNFFYRMADVQRVDPATNTLTTNIGDIRYDHLVVATGSLTNFFGLTSIEQNAMQIKSVPNALNLRSYLFQNFEKAILTEDPARRQALMNVVVVGGGPTGVEICGSLAEMRKDVLPKDYPELDLKQMEIYLVESGGEVLGPMSKDSQVQAKGYLEEMGIHVRLNTQAKHFEDGKLYYSDTEFIRTENLIWAAGVNGAALEGLPEAAVARNKRVNVDTVNRVVGFQNVYAIGDVANMVTDEMPRGYPMLAPVAIQQAEQLADNFKRLLRGETIRPFKYTNKGSMAIVGRNRAVVDLPGDKHFGGFFGWLTWLFVHLMTLVGFRNKVVTLVGWAISYFSSDKALRLIIRPYKRNDFKSDKGLATAIHNAATPEYNPSVPAPNAPVVGG</sequence>
<dbReference type="GO" id="GO:0050136">
    <property type="term" value="F:NADH dehydrogenase (quinone) (non-electrogenic) activity"/>
    <property type="evidence" value="ECO:0007669"/>
    <property type="project" value="UniProtKB-EC"/>
</dbReference>
<evidence type="ECO:0000259" key="9">
    <source>
        <dbReference type="Pfam" id="PF07992"/>
    </source>
</evidence>
<evidence type="ECO:0000256" key="1">
    <source>
        <dbReference type="ARBA" id="ARBA00005272"/>
    </source>
</evidence>
<dbReference type="InterPro" id="IPR045024">
    <property type="entry name" value="NDH-2"/>
</dbReference>
<dbReference type="PANTHER" id="PTHR43706:SF47">
    <property type="entry name" value="EXTERNAL NADH-UBIQUINONE OXIDOREDUCTASE 1, MITOCHONDRIAL-RELATED"/>
    <property type="match status" value="1"/>
</dbReference>
<feature type="domain" description="External alternative NADH-ubiquinone oxidoreductase-like C-terminal" evidence="10">
    <location>
        <begin position="360"/>
        <end position="416"/>
    </location>
</feature>
<dbReference type="InterPro" id="IPR054585">
    <property type="entry name" value="NDH2-like_C"/>
</dbReference>
<keyword evidence="7" id="KW-0520">NAD</keyword>
<gene>
    <name evidence="11" type="ORF">Hsw_0552</name>
</gene>
<name>W8EWI1_9BACT</name>
<dbReference type="eggNOG" id="COG1252">
    <property type="taxonomic scope" value="Bacteria"/>
</dbReference>
<evidence type="ECO:0000256" key="6">
    <source>
        <dbReference type="ARBA" id="ARBA00023002"/>
    </source>
</evidence>
<dbReference type="Gene3D" id="3.50.50.100">
    <property type="match status" value="1"/>
</dbReference>
<dbReference type="PRINTS" id="PR00368">
    <property type="entry name" value="FADPNR"/>
</dbReference>
<proteinExistence type="inferred from homology"/>
<evidence type="ECO:0000256" key="2">
    <source>
        <dbReference type="ARBA" id="ARBA00012637"/>
    </source>
</evidence>
<evidence type="ECO:0000313" key="11">
    <source>
        <dbReference type="EMBL" id="AHJ96147.1"/>
    </source>
</evidence>
<keyword evidence="12" id="KW-1185">Reference proteome</keyword>
<dbReference type="EMBL" id="CP007145">
    <property type="protein sequence ID" value="AHJ96147.1"/>
    <property type="molecule type" value="Genomic_DNA"/>
</dbReference>
<dbReference type="SUPFAM" id="SSF51905">
    <property type="entry name" value="FAD/NAD(P)-binding domain"/>
    <property type="match status" value="1"/>
</dbReference>
<keyword evidence="5" id="KW-0809">Transit peptide</keyword>
<evidence type="ECO:0000256" key="4">
    <source>
        <dbReference type="ARBA" id="ARBA00022827"/>
    </source>
</evidence>
<dbReference type="AlphaFoldDB" id="W8EWI1"/>